<evidence type="ECO:0000313" key="8">
    <source>
        <dbReference type="Proteomes" id="UP001549691"/>
    </source>
</evidence>
<protein>
    <submittedName>
        <fullName evidence="7">Electron transfer flavoprotein subunit alpha/FixB family protein</fullName>
    </submittedName>
</protein>
<keyword evidence="5" id="KW-0249">Electron transport</keyword>
<evidence type="ECO:0000259" key="6">
    <source>
        <dbReference type="SMART" id="SM00893"/>
    </source>
</evidence>
<dbReference type="SUPFAM" id="SSF52467">
    <property type="entry name" value="DHS-like NAD/FAD-binding domain"/>
    <property type="match status" value="1"/>
</dbReference>
<dbReference type="InterPro" id="IPR033947">
    <property type="entry name" value="ETF_alpha_N"/>
</dbReference>
<gene>
    <name evidence="7" type="ORF">ABXR19_15940</name>
</gene>
<dbReference type="Pfam" id="PF00766">
    <property type="entry name" value="ETF_alpha"/>
    <property type="match status" value="1"/>
</dbReference>
<evidence type="ECO:0000256" key="3">
    <source>
        <dbReference type="ARBA" id="ARBA00022630"/>
    </source>
</evidence>
<accession>A0ABV2TP26</accession>
<dbReference type="EMBL" id="JBEWZI010000020">
    <property type="protein sequence ID" value="MET7015682.1"/>
    <property type="molecule type" value="Genomic_DNA"/>
</dbReference>
<evidence type="ECO:0000256" key="5">
    <source>
        <dbReference type="ARBA" id="ARBA00022982"/>
    </source>
</evidence>
<dbReference type="InterPro" id="IPR014730">
    <property type="entry name" value="ETF_a/b_N"/>
</dbReference>
<dbReference type="SMART" id="SM00893">
    <property type="entry name" value="ETF"/>
    <property type="match status" value="1"/>
</dbReference>
<dbReference type="Gene3D" id="3.40.50.1220">
    <property type="entry name" value="TPP-binding domain"/>
    <property type="match status" value="1"/>
</dbReference>
<dbReference type="Proteomes" id="UP001549691">
    <property type="component" value="Unassembled WGS sequence"/>
</dbReference>
<evidence type="ECO:0000256" key="4">
    <source>
        <dbReference type="ARBA" id="ARBA00022827"/>
    </source>
</evidence>
<dbReference type="InterPro" id="IPR014731">
    <property type="entry name" value="ETF_asu_C"/>
</dbReference>
<dbReference type="PANTHER" id="PTHR43153:SF1">
    <property type="entry name" value="ELECTRON TRANSFER FLAVOPROTEIN SUBUNIT ALPHA, MITOCHONDRIAL"/>
    <property type="match status" value="1"/>
</dbReference>
<dbReference type="CDD" id="cd01715">
    <property type="entry name" value="ETF_alpha"/>
    <property type="match status" value="1"/>
</dbReference>
<keyword evidence="4" id="KW-0274">FAD</keyword>
<dbReference type="InterPro" id="IPR018206">
    <property type="entry name" value="ETF_asu_C_CS"/>
</dbReference>
<dbReference type="InterPro" id="IPR001308">
    <property type="entry name" value="ETF_a/FixB"/>
</dbReference>
<dbReference type="InterPro" id="IPR014729">
    <property type="entry name" value="Rossmann-like_a/b/a_fold"/>
</dbReference>
<sequence length="312" mass="32338">MKALVIAEHDNVALKAQTLPVLTAALRLAVQVDVLVIGSQCGSAAEAAANLCGVARVRKVDAPHYAHFLAENLAMVVAQMAGAYDYVLLPATAFGKNLGPRVAAMLDVAQISEITEIVDGDTFVRPTYAGNVLETVRSSDPLKVITVRPSAFAPVATSEQPAVIETAAPGPDMGVSRFVGNDLPQNPRPELASARIVVAGGRGLGSHAAYHALLAPLADCLGAALGATRAAVDANYVPNDYQVGQTGKAVAPDIYIAIGISGAIQHVAGMRDAKLIVAINKDPEAPIFQIADVGLVGDLHEILPQLTAALRR</sequence>
<keyword evidence="2" id="KW-0813">Transport</keyword>
<comment type="caution">
    <text evidence="7">The sequence shown here is derived from an EMBL/GenBank/DDBJ whole genome shotgun (WGS) entry which is preliminary data.</text>
</comment>
<dbReference type="InterPro" id="IPR029035">
    <property type="entry name" value="DHS-like_NAD/FAD-binding_dom"/>
</dbReference>
<dbReference type="Pfam" id="PF01012">
    <property type="entry name" value="ETF"/>
    <property type="match status" value="1"/>
</dbReference>
<evidence type="ECO:0000313" key="7">
    <source>
        <dbReference type="EMBL" id="MET7015682.1"/>
    </source>
</evidence>
<dbReference type="PROSITE" id="PS00696">
    <property type="entry name" value="ETF_ALPHA"/>
    <property type="match status" value="1"/>
</dbReference>
<name>A0ABV2TP26_9RHOO</name>
<dbReference type="PIRSF" id="PIRSF000089">
    <property type="entry name" value="Electra_flavoP_a"/>
    <property type="match status" value="1"/>
</dbReference>
<reference evidence="7 8" key="1">
    <citation type="submission" date="2024-07" db="EMBL/GenBank/DDBJ databases">
        <title>Uliginosibacterium flavum JJ3220;KACC:17644.</title>
        <authorList>
            <person name="Kim M.K."/>
        </authorList>
    </citation>
    <scope>NUCLEOTIDE SEQUENCE [LARGE SCALE GENOMIC DNA]</scope>
    <source>
        <strain evidence="7 8">KACC:17644</strain>
    </source>
</reference>
<comment type="similarity">
    <text evidence="1">Belongs to the ETF alpha-subunit/FixB family.</text>
</comment>
<proteinExistence type="inferred from homology"/>
<evidence type="ECO:0000256" key="1">
    <source>
        <dbReference type="ARBA" id="ARBA00005817"/>
    </source>
</evidence>
<dbReference type="RefSeq" id="WP_354602141.1">
    <property type="nucleotide sequence ID" value="NZ_JBEWZI010000020.1"/>
</dbReference>
<dbReference type="SUPFAM" id="SSF52402">
    <property type="entry name" value="Adenine nucleotide alpha hydrolases-like"/>
    <property type="match status" value="1"/>
</dbReference>
<evidence type="ECO:0000256" key="2">
    <source>
        <dbReference type="ARBA" id="ARBA00022448"/>
    </source>
</evidence>
<keyword evidence="8" id="KW-1185">Reference proteome</keyword>
<dbReference type="Gene3D" id="3.40.50.620">
    <property type="entry name" value="HUPs"/>
    <property type="match status" value="1"/>
</dbReference>
<keyword evidence="3" id="KW-0285">Flavoprotein</keyword>
<organism evidence="7 8">
    <name type="scientific">Uliginosibacterium flavum</name>
    <dbReference type="NCBI Taxonomy" id="1396831"/>
    <lineage>
        <taxon>Bacteria</taxon>
        <taxon>Pseudomonadati</taxon>
        <taxon>Pseudomonadota</taxon>
        <taxon>Betaproteobacteria</taxon>
        <taxon>Rhodocyclales</taxon>
        <taxon>Zoogloeaceae</taxon>
        <taxon>Uliginosibacterium</taxon>
    </lineage>
</organism>
<dbReference type="PANTHER" id="PTHR43153">
    <property type="entry name" value="ELECTRON TRANSFER FLAVOPROTEIN ALPHA"/>
    <property type="match status" value="1"/>
</dbReference>
<feature type="domain" description="Electron transfer flavoprotein alpha/beta-subunit N-terminal" evidence="6">
    <location>
        <begin position="3"/>
        <end position="182"/>
    </location>
</feature>